<name>A0ABR2K2K0_9EUKA</name>
<dbReference type="SUPFAM" id="SSF54695">
    <property type="entry name" value="POZ domain"/>
    <property type="match status" value="1"/>
</dbReference>
<evidence type="ECO:0000313" key="5">
    <source>
        <dbReference type="Proteomes" id="UP001470230"/>
    </source>
</evidence>
<evidence type="ECO:0000259" key="3">
    <source>
        <dbReference type="PROSITE" id="PS50022"/>
    </source>
</evidence>
<feature type="region of interest" description="Disordered" evidence="2">
    <location>
        <begin position="371"/>
        <end position="390"/>
    </location>
</feature>
<dbReference type="InterPro" id="IPR011333">
    <property type="entry name" value="SKP1/BTB/POZ_sf"/>
</dbReference>
<dbReference type="Gene3D" id="2.60.120.260">
    <property type="entry name" value="Galactose-binding domain-like"/>
    <property type="match status" value="1"/>
</dbReference>
<keyword evidence="1" id="KW-0175">Coiled coil</keyword>
<organism evidence="4 5">
    <name type="scientific">Tritrichomonas musculus</name>
    <dbReference type="NCBI Taxonomy" id="1915356"/>
    <lineage>
        <taxon>Eukaryota</taxon>
        <taxon>Metamonada</taxon>
        <taxon>Parabasalia</taxon>
        <taxon>Tritrichomonadida</taxon>
        <taxon>Tritrichomonadidae</taxon>
        <taxon>Tritrichomonas</taxon>
    </lineage>
</organism>
<reference evidence="4 5" key="1">
    <citation type="submission" date="2024-04" db="EMBL/GenBank/DDBJ databases">
        <title>Tritrichomonas musculus Genome.</title>
        <authorList>
            <person name="Alves-Ferreira E."/>
            <person name="Grigg M."/>
            <person name="Lorenzi H."/>
            <person name="Galac M."/>
        </authorList>
    </citation>
    <scope>NUCLEOTIDE SEQUENCE [LARGE SCALE GENOMIC DNA]</scope>
    <source>
        <strain evidence="4 5">EAF2021</strain>
    </source>
</reference>
<evidence type="ECO:0000256" key="1">
    <source>
        <dbReference type="SAM" id="Coils"/>
    </source>
</evidence>
<protein>
    <recommendedName>
        <fullName evidence="3">F5/8 type C domain-containing protein</fullName>
    </recommendedName>
</protein>
<feature type="coiled-coil region" evidence="1">
    <location>
        <begin position="230"/>
        <end position="264"/>
    </location>
</feature>
<evidence type="ECO:0000313" key="4">
    <source>
        <dbReference type="EMBL" id="KAK8885319.1"/>
    </source>
</evidence>
<sequence>MSQSIRAPPPAENDFTIIYNQEKIPISKFKLAIYSPRFRQIPNFVDVKTFSITGTAPVSTFKVFVKGAQGDSLEISNENAIDLVQLAEEWQVEPIRAEAFKFISQNPDLEAIFQKIKKNHEEGSTESLESVIASHLDSALDFESFQNFPLEVLSRILLSKDRIINNHHKLYNFVMKMFDIYDSKASVLIPGIDIRLLTQQEALSLLEHPALKKENANSVYETSSNLIRENEALKKEVSEIKGMMQEVLQRIQKLEDYNSKVTQQKKSFVETTQKQYKDIIERLDFIGSNGSADQRLAKLDTKVDSASKMLNDAQAKKVAELEAKTQKDLRKTQTTVDTLSKKINMIESKYEALASDSVEIKKNLAKISQRADNVSDQIESQSSSSGGKKSKSIPVLYDGVTTNGILSKLSQEVHGNVHENKVVTISSSSSSHCFPYQIANEDFNECWMSQNKPEQWIMFDFMNKSIILQNYLIKTHKYSTGSCHLKSWKIEGSNDSEQWKMLDQRDSDILNEEDKVATFECSKNDTPYRYIRLIQTGPNHRGDHMLALSRIEFFGFIVPE</sequence>
<keyword evidence="5" id="KW-1185">Reference proteome</keyword>
<dbReference type="SUPFAM" id="SSF49785">
    <property type="entry name" value="Galactose-binding domain-like"/>
    <property type="match status" value="1"/>
</dbReference>
<accession>A0ABR2K2K0</accession>
<dbReference type="Pfam" id="PF00754">
    <property type="entry name" value="F5_F8_type_C"/>
    <property type="match status" value="1"/>
</dbReference>
<dbReference type="PROSITE" id="PS50022">
    <property type="entry name" value="FA58C_3"/>
    <property type="match status" value="1"/>
</dbReference>
<dbReference type="InterPro" id="IPR000421">
    <property type="entry name" value="FA58C"/>
</dbReference>
<dbReference type="InterPro" id="IPR008979">
    <property type="entry name" value="Galactose-bd-like_sf"/>
</dbReference>
<dbReference type="EMBL" id="JAPFFF010000007">
    <property type="protein sequence ID" value="KAK8885319.1"/>
    <property type="molecule type" value="Genomic_DNA"/>
</dbReference>
<feature type="domain" description="F5/8 type C" evidence="3">
    <location>
        <begin position="401"/>
        <end position="556"/>
    </location>
</feature>
<evidence type="ECO:0000256" key="2">
    <source>
        <dbReference type="SAM" id="MobiDB-lite"/>
    </source>
</evidence>
<dbReference type="Gene3D" id="3.30.710.10">
    <property type="entry name" value="Potassium Channel Kv1.1, Chain A"/>
    <property type="match status" value="1"/>
</dbReference>
<gene>
    <name evidence="4" type="ORF">M9Y10_040765</name>
</gene>
<comment type="caution">
    <text evidence="4">The sequence shown here is derived from an EMBL/GenBank/DDBJ whole genome shotgun (WGS) entry which is preliminary data.</text>
</comment>
<proteinExistence type="predicted"/>
<dbReference type="Proteomes" id="UP001470230">
    <property type="component" value="Unassembled WGS sequence"/>
</dbReference>